<reference evidence="1 2" key="1">
    <citation type="journal article" date="2018" name="Elife">
        <title>Discovery and characterization of a prevalent human gut bacterial enzyme sufficient for the inactivation of a family of plant toxins.</title>
        <authorList>
            <person name="Koppel N."/>
            <person name="Bisanz J.E."/>
            <person name="Pandelia M.E."/>
            <person name="Turnbaugh P.J."/>
            <person name="Balskus E.P."/>
        </authorList>
    </citation>
    <scope>NUCLEOTIDE SEQUENCE [LARGE SCALE GENOMIC DNA]</scope>
    <source>
        <strain evidence="1 2">MR1 #12</strain>
    </source>
</reference>
<dbReference type="Gene3D" id="3.10.450.530">
    <property type="entry name" value="Ribonuclease toxin, BrnT, of type II toxin-antitoxin system"/>
    <property type="match status" value="1"/>
</dbReference>
<dbReference type="AlphaFoldDB" id="A0A369N0I4"/>
<dbReference type="InterPro" id="IPR038573">
    <property type="entry name" value="BrnT_sf"/>
</dbReference>
<accession>A0A369N0I4</accession>
<sequence length="48" mass="5473">MSTCASMRANVLVVRHCYRADGDVIRIISARKATKAESKEYWRCCHEG</sequence>
<gene>
    <name evidence="1" type="ORF">C1872_01375</name>
</gene>
<organism evidence="1 2">
    <name type="scientific">Eggerthella lenta</name>
    <name type="common">Eubacterium lentum</name>
    <dbReference type="NCBI Taxonomy" id="84112"/>
    <lineage>
        <taxon>Bacteria</taxon>
        <taxon>Bacillati</taxon>
        <taxon>Actinomycetota</taxon>
        <taxon>Coriobacteriia</taxon>
        <taxon>Eggerthellales</taxon>
        <taxon>Eggerthellaceae</taxon>
        <taxon>Eggerthella</taxon>
    </lineage>
</organism>
<proteinExistence type="predicted"/>
<evidence type="ECO:0000313" key="2">
    <source>
        <dbReference type="Proteomes" id="UP000253752"/>
    </source>
</evidence>
<protein>
    <submittedName>
        <fullName evidence="1">BrnT family toxin</fullName>
    </submittedName>
</protein>
<dbReference type="Proteomes" id="UP000253752">
    <property type="component" value="Unassembled WGS sequence"/>
</dbReference>
<evidence type="ECO:0000313" key="1">
    <source>
        <dbReference type="EMBL" id="RDB82085.1"/>
    </source>
</evidence>
<dbReference type="EMBL" id="PPTX01000001">
    <property type="protein sequence ID" value="RDB82085.1"/>
    <property type="molecule type" value="Genomic_DNA"/>
</dbReference>
<name>A0A369N0I4_EGGLN</name>
<comment type="caution">
    <text evidence="1">The sequence shown here is derived from an EMBL/GenBank/DDBJ whole genome shotgun (WGS) entry which is preliminary data.</text>
</comment>